<sequence precursor="true">MSKEVTRRNFVQRLSAASASVFALPWLASGKGESESTIEKNMNPIKRSFPLGFQWETQDPFLFCVHHEDQFPKGNEQMGPDSDYFKGRHMGDDFIIKDGFRMYHGKKVPGFPGHPHRGFETITVVRKGLVDHADSLGAAGRYGNGDVQWMTAGKGVQHSEMFPLMSQSEENPLELFQVWLNLPKKDKMVEPHFKMLWRESIPNLKFDSDKVLVELIAGTWGENKAGTPPPDSWAFPKENEVLIVNVKMEPNSTITLPKSLALVNRSLFFYEGDQLTINEQTFESYSGFFTDPSLETVLVSHDTPVSLFLLQGKPIDEQVMQYGPFVMNTKEEIKQAFDDYHATQFGGWPWERYDQVHGREKSRFALHADGTLEEKS</sequence>
<evidence type="ECO:0000256" key="3">
    <source>
        <dbReference type="RuleBase" id="RU003457"/>
    </source>
</evidence>
<evidence type="ECO:0000256" key="1">
    <source>
        <dbReference type="ARBA" id="ARBA00008416"/>
    </source>
</evidence>
<dbReference type="Proteomes" id="UP000007463">
    <property type="component" value="Chromosome"/>
</dbReference>
<dbReference type="PROSITE" id="PS51318">
    <property type="entry name" value="TAT"/>
    <property type="match status" value="1"/>
</dbReference>
<organism evidence="6 7">
    <name type="scientific">Fluviicola taffensis (strain DSM 16823 / NCIMB 13979 / RW262)</name>
    <dbReference type="NCBI Taxonomy" id="755732"/>
    <lineage>
        <taxon>Bacteria</taxon>
        <taxon>Pseudomonadati</taxon>
        <taxon>Bacteroidota</taxon>
        <taxon>Flavobacteriia</taxon>
        <taxon>Flavobacteriales</taxon>
        <taxon>Crocinitomicaceae</taxon>
        <taxon>Fluviicola</taxon>
    </lineage>
</organism>
<dbReference type="InterPro" id="IPR014710">
    <property type="entry name" value="RmlC-like_jellyroll"/>
</dbReference>
<dbReference type="Pfam" id="PF05726">
    <property type="entry name" value="Pirin_C"/>
    <property type="match status" value="1"/>
</dbReference>
<feature type="domain" description="Pirin N-terminal" evidence="4">
    <location>
        <begin position="87"/>
        <end position="180"/>
    </location>
</feature>
<feature type="binding site" evidence="2">
    <location>
        <position position="160"/>
    </location>
    <ligand>
        <name>Fe cation</name>
        <dbReference type="ChEBI" id="CHEBI:24875"/>
    </ligand>
</feature>
<feature type="binding site" evidence="2">
    <location>
        <position position="116"/>
    </location>
    <ligand>
        <name>Fe cation</name>
        <dbReference type="ChEBI" id="CHEBI:24875"/>
    </ligand>
</feature>
<reference evidence="7" key="2">
    <citation type="submission" date="2011-02" db="EMBL/GenBank/DDBJ databases">
        <title>The complete genome of Fluviicola taffensis DSM 16823.</title>
        <authorList>
            <consortium name="US DOE Joint Genome Institute (JGI-PGF)"/>
            <person name="Lucas S."/>
            <person name="Copeland A."/>
            <person name="Lapidus A."/>
            <person name="Bruce D."/>
            <person name="Goodwin L."/>
            <person name="Pitluck S."/>
            <person name="Kyrpides N."/>
            <person name="Mavromatis K."/>
            <person name="Ivanova N."/>
            <person name="Mikhailova N."/>
            <person name="Pagani I."/>
            <person name="Chertkov O."/>
            <person name="Detter J.C."/>
            <person name="Han C."/>
            <person name="Tapia R."/>
            <person name="Land M."/>
            <person name="Hauser L."/>
            <person name="Markowitz V."/>
            <person name="Cheng J.-F."/>
            <person name="Hugenholtz P."/>
            <person name="Woyke T."/>
            <person name="Wu D."/>
            <person name="Tindall B."/>
            <person name="Pomrenke H.G."/>
            <person name="Brambilla E."/>
            <person name="Klenk H.-P."/>
            <person name="Eisen J.A."/>
        </authorList>
    </citation>
    <scope>NUCLEOTIDE SEQUENCE [LARGE SCALE GENOMIC DNA]</scope>
    <source>
        <strain evidence="7">DSM 16823 / RW262 / RW262</strain>
    </source>
</reference>
<feature type="domain" description="Pirin C-terminal" evidence="5">
    <location>
        <begin position="244"/>
        <end position="346"/>
    </location>
</feature>
<dbReference type="InterPro" id="IPR011051">
    <property type="entry name" value="RmlC_Cupin_sf"/>
</dbReference>
<dbReference type="PANTHER" id="PTHR13903:SF8">
    <property type="entry name" value="PIRIN"/>
    <property type="match status" value="1"/>
</dbReference>
<evidence type="ECO:0000313" key="6">
    <source>
        <dbReference type="EMBL" id="AEA44101.1"/>
    </source>
</evidence>
<dbReference type="InterPro" id="IPR008778">
    <property type="entry name" value="Pirin_C_dom"/>
</dbReference>
<dbReference type="GO" id="GO:0046872">
    <property type="term" value="F:metal ion binding"/>
    <property type="evidence" value="ECO:0007669"/>
    <property type="project" value="UniProtKB-KW"/>
</dbReference>
<dbReference type="eggNOG" id="COG1741">
    <property type="taxonomic scope" value="Bacteria"/>
</dbReference>
<dbReference type="AlphaFoldDB" id="F2I9E4"/>
<evidence type="ECO:0000256" key="2">
    <source>
        <dbReference type="PIRSR" id="PIRSR006232-1"/>
    </source>
</evidence>
<dbReference type="InterPro" id="IPR012093">
    <property type="entry name" value="Pirin"/>
</dbReference>
<protein>
    <submittedName>
        <fullName evidence="6">Pirin domain protein</fullName>
    </submittedName>
</protein>
<accession>F2I9E4</accession>
<dbReference type="RefSeq" id="WP_013686871.1">
    <property type="nucleotide sequence ID" value="NC_015321.1"/>
</dbReference>
<feature type="binding site" evidence="2">
    <location>
        <position position="114"/>
    </location>
    <ligand>
        <name>Fe cation</name>
        <dbReference type="ChEBI" id="CHEBI:24875"/>
    </ligand>
</feature>
<dbReference type="KEGG" id="fte:Fluta_2115"/>
<dbReference type="EMBL" id="CP002542">
    <property type="protein sequence ID" value="AEA44101.1"/>
    <property type="molecule type" value="Genomic_DNA"/>
</dbReference>
<comment type="cofactor">
    <cofactor evidence="2">
        <name>Fe cation</name>
        <dbReference type="ChEBI" id="CHEBI:24875"/>
    </cofactor>
    <text evidence="2">Binds 1 Fe cation per subunit.</text>
</comment>
<keyword evidence="2" id="KW-0479">Metal-binding</keyword>
<comment type="similarity">
    <text evidence="1 3">Belongs to the pirin family.</text>
</comment>
<dbReference type="Pfam" id="PF02678">
    <property type="entry name" value="Pirin"/>
    <property type="match status" value="1"/>
</dbReference>
<dbReference type="STRING" id="755732.Fluta_2115"/>
<feature type="binding site" evidence="2">
    <location>
        <position position="158"/>
    </location>
    <ligand>
        <name>Fe cation</name>
        <dbReference type="ChEBI" id="CHEBI:24875"/>
    </ligand>
</feature>
<keyword evidence="2" id="KW-0408">Iron</keyword>
<dbReference type="HOGENOM" id="CLU_833215_0_0_10"/>
<dbReference type="InterPro" id="IPR006311">
    <property type="entry name" value="TAT_signal"/>
</dbReference>
<dbReference type="InterPro" id="IPR003829">
    <property type="entry name" value="Pirin_N_dom"/>
</dbReference>
<dbReference type="Gene3D" id="2.60.120.10">
    <property type="entry name" value="Jelly Rolls"/>
    <property type="match status" value="2"/>
</dbReference>
<name>F2I9E4_FLUTR</name>
<dbReference type="PANTHER" id="PTHR13903">
    <property type="entry name" value="PIRIN-RELATED"/>
    <property type="match status" value="1"/>
</dbReference>
<evidence type="ECO:0000259" key="4">
    <source>
        <dbReference type="Pfam" id="PF02678"/>
    </source>
</evidence>
<proteinExistence type="inferred from homology"/>
<dbReference type="SUPFAM" id="SSF51182">
    <property type="entry name" value="RmlC-like cupins"/>
    <property type="match status" value="1"/>
</dbReference>
<reference evidence="6 7" key="1">
    <citation type="journal article" date="2011" name="Stand. Genomic Sci.">
        <title>Complete genome sequence of the gliding freshwater bacterium Fluviicola taffensis type strain (RW262).</title>
        <authorList>
            <person name="Woyke T."/>
            <person name="Chertkov O."/>
            <person name="Lapidus A."/>
            <person name="Nolan M."/>
            <person name="Lucas S."/>
            <person name="Del Rio T.G."/>
            <person name="Tice H."/>
            <person name="Cheng J.F."/>
            <person name="Tapia R."/>
            <person name="Han C."/>
            <person name="Goodwin L."/>
            <person name="Pitluck S."/>
            <person name="Liolios K."/>
            <person name="Pagani I."/>
            <person name="Ivanova N."/>
            <person name="Huntemann M."/>
            <person name="Mavromatis K."/>
            <person name="Mikhailova N."/>
            <person name="Pati A."/>
            <person name="Chen A."/>
            <person name="Palaniappan K."/>
            <person name="Land M."/>
            <person name="Hauser L."/>
            <person name="Brambilla E.M."/>
            <person name="Rohde M."/>
            <person name="Mwirichia R."/>
            <person name="Sikorski J."/>
            <person name="Tindall B.J."/>
            <person name="Goker M."/>
            <person name="Bristow J."/>
            <person name="Eisen J.A."/>
            <person name="Markowitz V."/>
            <person name="Hugenholtz P."/>
            <person name="Klenk H.P."/>
            <person name="Kyrpides N.C."/>
        </authorList>
    </citation>
    <scope>NUCLEOTIDE SEQUENCE [LARGE SCALE GENOMIC DNA]</scope>
    <source>
        <strain evidence="7">DSM 16823 / RW262 / RW262</strain>
    </source>
</reference>
<keyword evidence="7" id="KW-1185">Reference proteome</keyword>
<dbReference type="CDD" id="cd02909">
    <property type="entry name" value="cupin_pirin_N"/>
    <property type="match status" value="1"/>
</dbReference>
<evidence type="ECO:0000259" key="5">
    <source>
        <dbReference type="Pfam" id="PF05726"/>
    </source>
</evidence>
<gene>
    <name evidence="6" type="ordered locus">Fluta_2115</name>
</gene>
<evidence type="ECO:0000313" key="7">
    <source>
        <dbReference type="Proteomes" id="UP000007463"/>
    </source>
</evidence>